<sequence length="157" mass="16671">MLPRTLHVDRPSSHVDWSAGTVELLDRAREWPDRDGAPRRAGVSSFGVSGTNAHVVVEQAPRRRGKAAEPQRPGEVAAAVAVPLPLPVSARDADALRAQAGRLRERLLADPPLAGCSPTPPSRRTAPDSPTWAGRWTRAAPASNTAPSYSAGNGRRP</sequence>
<dbReference type="InterPro" id="IPR032821">
    <property type="entry name" value="PKS_assoc"/>
</dbReference>
<dbReference type="PANTHER" id="PTHR43775">
    <property type="entry name" value="FATTY ACID SYNTHASE"/>
    <property type="match status" value="1"/>
</dbReference>
<keyword evidence="2" id="KW-0511">Multifunctional enzyme</keyword>
<accession>S3ZRI9</accession>
<evidence type="ECO:0000256" key="2">
    <source>
        <dbReference type="ARBA" id="ARBA00023268"/>
    </source>
</evidence>
<evidence type="ECO:0000313" key="5">
    <source>
        <dbReference type="EMBL" id="EPH41020.1"/>
    </source>
</evidence>
<reference evidence="5 6" key="1">
    <citation type="submission" date="2013-02" db="EMBL/GenBank/DDBJ databases">
        <title>Draft Genome Sequence of Streptomyces aurantiacus, Which Produces Setomimycin.</title>
        <authorList>
            <person name="Gruening B.A."/>
            <person name="Praeg A."/>
            <person name="Erxleben A."/>
            <person name="Guenther S."/>
            <person name="Mueller M."/>
        </authorList>
    </citation>
    <scope>NUCLEOTIDE SEQUENCE [LARGE SCALE GENOMIC DNA]</scope>
    <source>
        <strain evidence="5 6">JA 4570</strain>
    </source>
</reference>
<dbReference type="PATRIC" id="fig|1286094.4.peg.5851"/>
<feature type="compositionally biased region" description="Polar residues" evidence="3">
    <location>
        <begin position="142"/>
        <end position="151"/>
    </location>
</feature>
<dbReference type="Gene3D" id="3.40.47.10">
    <property type="match status" value="1"/>
</dbReference>
<protein>
    <submittedName>
        <fullName evidence="5">Putative Phenolphthiocerol synthesis polyketide synthase type I Pks15/1</fullName>
    </submittedName>
</protein>
<proteinExistence type="predicted"/>
<dbReference type="EMBL" id="AOPZ01000351">
    <property type="protein sequence ID" value="EPH41020.1"/>
    <property type="molecule type" value="Genomic_DNA"/>
</dbReference>
<dbReference type="GO" id="GO:0004312">
    <property type="term" value="F:fatty acid synthase activity"/>
    <property type="evidence" value="ECO:0007669"/>
    <property type="project" value="TreeGrafter"/>
</dbReference>
<comment type="caution">
    <text evidence="5">The sequence shown here is derived from an EMBL/GenBank/DDBJ whole genome shotgun (WGS) entry which is preliminary data.</text>
</comment>
<dbReference type="InterPro" id="IPR016039">
    <property type="entry name" value="Thiolase-like"/>
</dbReference>
<dbReference type="Pfam" id="PF16197">
    <property type="entry name" value="KAsynt_C_assoc"/>
    <property type="match status" value="1"/>
</dbReference>
<feature type="region of interest" description="Disordered" evidence="3">
    <location>
        <begin position="107"/>
        <end position="157"/>
    </location>
</feature>
<feature type="region of interest" description="Disordered" evidence="3">
    <location>
        <begin position="54"/>
        <end position="74"/>
    </location>
</feature>
<keyword evidence="1" id="KW-0808">Transferase</keyword>
<dbReference type="GO" id="GO:0006633">
    <property type="term" value="P:fatty acid biosynthetic process"/>
    <property type="evidence" value="ECO:0007669"/>
    <property type="project" value="TreeGrafter"/>
</dbReference>
<dbReference type="AlphaFoldDB" id="S3ZRI9"/>
<dbReference type="PANTHER" id="PTHR43775:SF51">
    <property type="entry name" value="INACTIVE PHENOLPHTHIOCEROL SYNTHESIS POLYKETIDE SYNTHASE TYPE I PKS1-RELATED"/>
    <property type="match status" value="1"/>
</dbReference>
<dbReference type="Proteomes" id="UP000014629">
    <property type="component" value="Unassembled WGS sequence"/>
</dbReference>
<name>S3ZRI9_9ACTN</name>
<gene>
    <name evidence="5" type="ORF">STRAU_5918</name>
</gene>
<dbReference type="SUPFAM" id="SSF53901">
    <property type="entry name" value="Thiolase-like"/>
    <property type="match status" value="1"/>
</dbReference>
<feature type="domain" description="Polyketide synthase C-terminal extension" evidence="4">
    <location>
        <begin position="11"/>
        <end position="112"/>
    </location>
</feature>
<dbReference type="InterPro" id="IPR050091">
    <property type="entry name" value="PKS_NRPS_Biosynth_Enz"/>
</dbReference>
<keyword evidence="6" id="KW-1185">Reference proteome</keyword>
<evidence type="ECO:0000313" key="6">
    <source>
        <dbReference type="Proteomes" id="UP000014629"/>
    </source>
</evidence>
<evidence type="ECO:0000256" key="3">
    <source>
        <dbReference type="SAM" id="MobiDB-lite"/>
    </source>
</evidence>
<evidence type="ECO:0000259" key="4">
    <source>
        <dbReference type="Pfam" id="PF16197"/>
    </source>
</evidence>
<organism evidence="5 6">
    <name type="scientific">Streptomyces aurantiacus JA 4570</name>
    <dbReference type="NCBI Taxonomy" id="1286094"/>
    <lineage>
        <taxon>Bacteria</taxon>
        <taxon>Bacillati</taxon>
        <taxon>Actinomycetota</taxon>
        <taxon>Actinomycetes</taxon>
        <taxon>Kitasatosporales</taxon>
        <taxon>Streptomycetaceae</taxon>
        <taxon>Streptomyces</taxon>
        <taxon>Streptomyces aurantiacus group</taxon>
    </lineage>
</organism>
<evidence type="ECO:0000256" key="1">
    <source>
        <dbReference type="ARBA" id="ARBA00022679"/>
    </source>
</evidence>